<sequence>MVVEASGSRAGSDSLCLVAAAPSVTPWSLRSDHEELAAGGVDAVFATVASLEDTATAVTRVGQWLGVHDDPRHPARVVTSAAEIVAAKAAGQTAVVLHFQGTEPLGGDAGLVGVFARLGVQVMQLTYNYRAQAGDGCCEPGDAGLSRYGGMLVDRMNEHRVAVDVAHAGVRTALDAVDRSSRPVIASHANARAVCDSPRNLPDELITAIAATGGVVGLCAFQSFITAAGKPSLEQLVDHAVHIAELVGPEHVGLGLDFADESEEEYDFFGYDERYYPRPPWVWPDGLEWLHHARNIGPVLASRGFTPAEVNGVLGGNFLRALAAIWGN</sequence>
<dbReference type="Pfam" id="PF01244">
    <property type="entry name" value="Peptidase_M19"/>
    <property type="match status" value="1"/>
</dbReference>
<keyword evidence="2" id="KW-1185">Reference proteome</keyword>
<dbReference type="EMBL" id="BAABHK010000001">
    <property type="protein sequence ID" value="GAA4619688.1"/>
    <property type="molecule type" value="Genomic_DNA"/>
</dbReference>
<dbReference type="InterPro" id="IPR032466">
    <property type="entry name" value="Metal_Hydrolase"/>
</dbReference>
<protein>
    <submittedName>
        <fullName evidence="1">Dipeptidase</fullName>
    </submittedName>
</protein>
<name>A0ABP8TYK9_9ACTN</name>
<gene>
    <name evidence="1" type="ORF">GCM10023196_000680</name>
</gene>
<dbReference type="InterPro" id="IPR008257">
    <property type="entry name" value="Pept_M19"/>
</dbReference>
<dbReference type="Proteomes" id="UP001501442">
    <property type="component" value="Unassembled WGS sequence"/>
</dbReference>
<proteinExistence type="predicted"/>
<evidence type="ECO:0000313" key="1">
    <source>
        <dbReference type="EMBL" id="GAA4619688.1"/>
    </source>
</evidence>
<accession>A0ABP8TYK9</accession>
<reference evidence="2" key="1">
    <citation type="journal article" date="2019" name="Int. J. Syst. Evol. Microbiol.">
        <title>The Global Catalogue of Microorganisms (GCM) 10K type strain sequencing project: providing services to taxonomists for standard genome sequencing and annotation.</title>
        <authorList>
            <consortium name="The Broad Institute Genomics Platform"/>
            <consortium name="The Broad Institute Genome Sequencing Center for Infectious Disease"/>
            <person name="Wu L."/>
            <person name="Ma J."/>
        </authorList>
    </citation>
    <scope>NUCLEOTIDE SEQUENCE [LARGE SCALE GENOMIC DNA]</scope>
    <source>
        <strain evidence="2">JCM 17939</strain>
    </source>
</reference>
<dbReference type="Gene3D" id="3.20.20.140">
    <property type="entry name" value="Metal-dependent hydrolases"/>
    <property type="match status" value="1"/>
</dbReference>
<evidence type="ECO:0000313" key="2">
    <source>
        <dbReference type="Proteomes" id="UP001501442"/>
    </source>
</evidence>
<comment type="caution">
    <text evidence="1">The sequence shown here is derived from an EMBL/GenBank/DDBJ whole genome shotgun (WGS) entry which is preliminary data.</text>
</comment>
<dbReference type="PANTHER" id="PTHR10443:SF12">
    <property type="entry name" value="DIPEPTIDASE"/>
    <property type="match status" value="1"/>
</dbReference>
<organism evidence="1 2">
    <name type="scientific">Actinoallomurus vinaceus</name>
    <dbReference type="NCBI Taxonomy" id="1080074"/>
    <lineage>
        <taxon>Bacteria</taxon>
        <taxon>Bacillati</taxon>
        <taxon>Actinomycetota</taxon>
        <taxon>Actinomycetes</taxon>
        <taxon>Streptosporangiales</taxon>
        <taxon>Thermomonosporaceae</taxon>
        <taxon>Actinoallomurus</taxon>
    </lineage>
</organism>
<dbReference type="SUPFAM" id="SSF51556">
    <property type="entry name" value="Metallo-dependent hydrolases"/>
    <property type="match status" value="1"/>
</dbReference>
<dbReference type="PROSITE" id="PS51365">
    <property type="entry name" value="RENAL_DIPEPTIDASE_2"/>
    <property type="match status" value="1"/>
</dbReference>
<dbReference type="PANTHER" id="PTHR10443">
    <property type="entry name" value="MICROSOMAL DIPEPTIDASE"/>
    <property type="match status" value="1"/>
</dbReference>